<feature type="transmembrane region" description="Helical" evidence="6">
    <location>
        <begin position="148"/>
        <end position="171"/>
    </location>
</feature>
<evidence type="ECO:0000256" key="4">
    <source>
        <dbReference type="ARBA" id="ARBA00022989"/>
    </source>
</evidence>
<reference evidence="8" key="1">
    <citation type="journal article" date="2019" name="Int. J. Syst. Evol. Microbiol.">
        <title>The Global Catalogue of Microorganisms (GCM) 10K type strain sequencing project: providing services to taxonomists for standard genome sequencing and annotation.</title>
        <authorList>
            <consortium name="The Broad Institute Genomics Platform"/>
            <consortium name="The Broad Institute Genome Sequencing Center for Infectious Disease"/>
            <person name="Wu L."/>
            <person name="Ma J."/>
        </authorList>
    </citation>
    <scope>NUCLEOTIDE SEQUENCE [LARGE SCALE GENOMIC DNA]</scope>
    <source>
        <strain evidence="8">CGMCC 1.16444</strain>
    </source>
</reference>
<dbReference type="PANTHER" id="PTHR30086">
    <property type="entry name" value="ARGININE EXPORTER PROTEIN ARGO"/>
    <property type="match status" value="1"/>
</dbReference>
<keyword evidence="4 6" id="KW-1133">Transmembrane helix</keyword>
<dbReference type="Pfam" id="PF01810">
    <property type="entry name" value="LysE"/>
    <property type="match status" value="1"/>
</dbReference>
<dbReference type="PANTHER" id="PTHR30086:SF20">
    <property type="entry name" value="ARGININE EXPORTER PROTEIN ARGO-RELATED"/>
    <property type="match status" value="1"/>
</dbReference>
<gene>
    <name evidence="7" type="ORF">ACFPFW_01605</name>
</gene>
<keyword evidence="2" id="KW-1003">Cell membrane</keyword>
<feature type="transmembrane region" description="Helical" evidence="6">
    <location>
        <begin position="183"/>
        <end position="204"/>
    </location>
</feature>
<dbReference type="RefSeq" id="WP_114955475.1">
    <property type="nucleotide sequence ID" value="NZ_JBHSJF010000001.1"/>
</dbReference>
<keyword evidence="8" id="KW-1185">Reference proteome</keyword>
<keyword evidence="3 6" id="KW-0812">Transmembrane</keyword>
<keyword evidence="5 6" id="KW-0472">Membrane</keyword>
<evidence type="ECO:0000313" key="7">
    <source>
        <dbReference type="EMBL" id="MFC5066709.1"/>
    </source>
</evidence>
<feature type="transmembrane region" description="Helical" evidence="6">
    <location>
        <begin position="75"/>
        <end position="93"/>
    </location>
</feature>
<dbReference type="Proteomes" id="UP001595796">
    <property type="component" value="Unassembled WGS sequence"/>
</dbReference>
<evidence type="ECO:0000256" key="1">
    <source>
        <dbReference type="ARBA" id="ARBA00004651"/>
    </source>
</evidence>
<evidence type="ECO:0000313" key="8">
    <source>
        <dbReference type="Proteomes" id="UP001595796"/>
    </source>
</evidence>
<dbReference type="PIRSF" id="PIRSF006324">
    <property type="entry name" value="LeuE"/>
    <property type="match status" value="1"/>
</dbReference>
<name>A0ABV9YWY1_9HYPH</name>
<evidence type="ECO:0000256" key="2">
    <source>
        <dbReference type="ARBA" id="ARBA00022475"/>
    </source>
</evidence>
<organism evidence="7 8">
    <name type="scientific">Flaviflagellibacter deserti</name>
    <dbReference type="NCBI Taxonomy" id="2267266"/>
    <lineage>
        <taxon>Bacteria</taxon>
        <taxon>Pseudomonadati</taxon>
        <taxon>Pseudomonadota</taxon>
        <taxon>Alphaproteobacteria</taxon>
        <taxon>Hyphomicrobiales</taxon>
        <taxon>Flaviflagellibacter</taxon>
    </lineage>
</organism>
<feature type="transmembrane region" description="Helical" evidence="6">
    <location>
        <begin position="46"/>
        <end position="68"/>
    </location>
</feature>
<dbReference type="InterPro" id="IPR001123">
    <property type="entry name" value="LeuE-type"/>
</dbReference>
<comment type="subcellular location">
    <subcellularLocation>
        <location evidence="1">Cell membrane</location>
        <topology evidence="1">Multi-pass membrane protein</topology>
    </subcellularLocation>
</comment>
<accession>A0ABV9YWY1</accession>
<evidence type="ECO:0000256" key="6">
    <source>
        <dbReference type="SAM" id="Phobius"/>
    </source>
</evidence>
<dbReference type="EMBL" id="JBHSJF010000001">
    <property type="protein sequence ID" value="MFC5066709.1"/>
    <property type="molecule type" value="Genomic_DNA"/>
</dbReference>
<comment type="caution">
    <text evidence="7">The sequence shown here is derived from an EMBL/GenBank/DDBJ whole genome shotgun (WGS) entry which is preliminary data.</text>
</comment>
<sequence>MTITASLLAYLAAASLLTITPGVDSALVLRAATVEGTRQATMGALGINLGCLFWGIAVALGLGALIVTSPAAYEVLTWLGAGYLVWLGVQLFFSPRRHLVNESGETGSGRFAWFWRGLFGNLLNPKVGVFYVSFLPQFVPQGVAVAPYTLLLALIHIALGLIWCALLIVATRPLGRALRRPKVIAFLDRLTGTVFIGFGVKLALSAR</sequence>
<protein>
    <submittedName>
        <fullName evidence="7">LysE family translocator</fullName>
    </submittedName>
</protein>
<evidence type="ECO:0000256" key="5">
    <source>
        <dbReference type="ARBA" id="ARBA00023136"/>
    </source>
</evidence>
<evidence type="ECO:0000256" key="3">
    <source>
        <dbReference type="ARBA" id="ARBA00022692"/>
    </source>
</evidence>
<proteinExistence type="predicted"/>